<reference evidence="1" key="1">
    <citation type="journal article" date="2020" name="Fungal Divers.">
        <title>Resolving the Mortierellaceae phylogeny through synthesis of multi-gene phylogenetics and phylogenomics.</title>
        <authorList>
            <person name="Vandepol N."/>
            <person name="Liber J."/>
            <person name="Desiro A."/>
            <person name="Na H."/>
            <person name="Kennedy M."/>
            <person name="Barry K."/>
            <person name="Grigoriev I.V."/>
            <person name="Miller A.N."/>
            <person name="O'Donnell K."/>
            <person name="Stajich J.E."/>
            <person name="Bonito G."/>
        </authorList>
    </citation>
    <scope>NUCLEOTIDE SEQUENCE</scope>
    <source>
        <strain evidence="1">NVP60</strain>
    </source>
</reference>
<gene>
    <name evidence="1" type="ORF">BGZ97_008790</name>
</gene>
<feature type="non-terminal residue" evidence="1">
    <location>
        <position position="1"/>
    </location>
</feature>
<dbReference type="InterPro" id="IPR032675">
    <property type="entry name" value="LRR_dom_sf"/>
</dbReference>
<comment type="caution">
    <text evidence="1">The sequence shown here is derived from an EMBL/GenBank/DDBJ whole genome shotgun (WGS) entry which is preliminary data.</text>
</comment>
<evidence type="ECO:0000313" key="1">
    <source>
        <dbReference type="EMBL" id="KAG0282914.1"/>
    </source>
</evidence>
<sequence length="285" mass="32705">VIKETRNPLNIPEMRIAVASFLNRRDCVVCMRVSRDWFQDFVGPVWHTIDFAKDKEFVNIPRQVLDKYGRSIRQVLNIQTFQNLKTLQHPKVDSIVSMSVFNLICPFERTLVFDLMRRSNATLTELDFRGQASPKMPYRMQYQDANWLETGILSTCLTSSPGSFTAGSRLTSLSLTRIVFSHEGFSTLLRSSPALRNLALSQVTTPHYNSAFDLYRDSSVTSLHASLAEICMPDLGPGWAPSLLHQFSQLQEWHLTAVDRSKIWTSDADFRLELRRCCPRLKTLR</sequence>
<feature type="non-terminal residue" evidence="1">
    <location>
        <position position="285"/>
    </location>
</feature>
<dbReference type="EMBL" id="JAAAIN010004061">
    <property type="protein sequence ID" value="KAG0282914.1"/>
    <property type="molecule type" value="Genomic_DNA"/>
</dbReference>
<protein>
    <submittedName>
        <fullName evidence="1">Uncharacterized protein</fullName>
    </submittedName>
</protein>
<evidence type="ECO:0000313" key="2">
    <source>
        <dbReference type="Proteomes" id="UP000823405"/>
    </source>
</evidence>
<name>A0A9P6QLN9_9FUNG</name>
<organism evidence="1 2">
    <name type="scientific">Linnemannia gamsii</name>
    <dbReference type="NCBI Taxonomy" id="64522"/>
    <lineage>
        <taxon>Eukaryota</taxon>
        <taxon>Fungi</taxon>
        <taxon>Fungi incertae sedis</taxon>
        <taxon>Mucoromycota</taxon>
        <taxon>Mortierellomycotina</taxon>
        <taxon>Mortierellomycetes</taxon>
        <taxon>Mortierellales</taxon>
        <taxon>Mortierellaceae</taxon>
        <taxon>Linnemannia</taxon>
    </lineage>
</organism>
<accession>A0A9P6QLN9</accession>
<dbReference type="Gene3D" id="3.80.10.10">
    <property type="entry name" value="Ribonuclease Inhibitor"/>
    <property type="match status" value="1"/>
</dbReference>
<proteinExistence type="predicted"/>
<keyword evidence="2" id="KW-1185">Reference proteome</keyword>
<dbReference type="Proteomes" id="UP000823405">
    <property type="component" value="Unassembled WGS sequence"/>
</dbReference>
<dbReference type="AlphaFoldDB" id="A0A9P6QLN9"/>
<dbReference type="OrthoDB" id="2382806at2759"/>